<keyword evidence="12" id="KW-0282">Flagellum</keyword>
<dbReference type="NCBIfam" id="TIGR02473">
    <property type="entry name" value="flagell_FliJ"/>
    <property type="match status" value="1"/>
</dbReference>
<keyword evidence="12" id="KW-0969">Cilium</keyword>
<name>A0A0A0EN10_9GAMM</name>
<evidence type="ECO:0000313" key="12">
    <source>
        <dbReference type="EMBL" id="KGM51518.1"/>
    </source>
</evidence>
<dbReference type="GO" id="GO:0071973">
    <property type="term" value="P:bacterial-type flagellum-dependent cell motility"/>
    <property type="evidence" value="ECO:0007669"/>
    <property type="project" value="InterPro"/>
</dbReference>
<proteinExistence type="inferred from homology"/>
<dbReference type="AlphaFoldDB" id="A0A0A0EN10"/>
<keyword evidence="4" id="KW-0813">Transport</keyword>
<dbReference type="RefSeq" id="WP_036194355.1">
    <property type="nucleotide sequence ID" value="NZ_AVPS01000006.1"/>
</dbReference>
<evidence type="ECO:0000313" key="13">
    <source>
        <dbReference type="Proteomes" id="UP000030017"/>
    </source>
</evidence>
<keyword evidence="12" id="KW-0966">Cell projection</keyword>
<dbReference type="GO" id="GO:0015031">
    <property type="term" value="P:protein transport"/>
    <property type="evidence" value="ECO:0007669"/>
    <property type="project" value="UniProtKB-KW"/>
</dbReference>
<evidence type="ECO:0000256" key="8">
    <source>
        <dbReference type="ARBA" id="ARBA00022927"/>
    </source>
</evidence>
<dbReference type="Pfam" id="PF02050">
    <property type="entry name" value="FliJ"/>
    <property type="match status" value="1"/>
</dbReference>
<gene>
    <name evidence="12" type="ORF">N792_10305</name>
</gene>
<evidence type="ECO:0000256" key="11">
    <source>
        <dbReference type="SAM" id="MobiDB-lite"/>
    </source>
</evidence>
<evidence type="ECO:0000256" key="7">
    <source>
        <dbReference type="ARBA" id="ARBA00022795"/>
    </source>
</evidence>
<comment type="similarity">
    <text evidence="2">Belongs to the FliJ family.</text>
</comment>
<dbReference type="PANTHER" id="PTHR38786">
    <property type="entry name" value="FLAGELLAR FLIJ PROTEIN"/>
    <property type="match status" value="1"/>
</dbReference>
<sequence>MRSQRLDPLLKVKQRHQDDVAREVAERDRAVAEQEARLEALRRYALEYAAPGSSNLTSPALLANRLAFRERLDVAIAQQSRVVTDTRQQSDVERTRLLLASRETHVLEKLSASYRAEESRVDEQRSQREMDDLGARRALNGAQTRDPEPAT</sequence>
<keyword evidence="6" id="KW-0145">Chemotaxis</keyword>
<accession>A0A0A0EN10</accession>
<dbReference type="STRING" id="1122185.N792_10305"/>
<dbReference type="InterPro" id="IPR012823">
    <property type="entry name" value="Flagell_FliJ"/>
</dbReference>
<dbReference type="Gene3D" id="1.10.287.1700">
    <property type="match status" value="1"/>
</dbReference>
<dbReference type="GO" id="GO:0005886">
    <property type="term" value="C:plasma membrane"/>
    <property type="evidence" value="ECO:0007669"/>
    <property type="project" value="UniProtKB-SubCell"/>
</dbReference>
<comment type="caution">
    <text evidence="12">The sequence shown here is derived from an EMBL/GenBank/DDBJ whole genome shotgun (WGS) entry which is preliminary data.</text>
</comment>
<dbReference type="Proteomes" id="UP000030017">
    <property type="component" value="Unassembled WGS sequence"/>
</dbReference>
<evidence type="ECO:0000256" key="1">
    <source>
        <dbReference type="ARBA" id="ARBA00004413"/>
    </source>
</evidence>
<keyword evidence="13" id="KW-1185">Reference proteome</keyword>
<dbReference type="GO" id="GO:0009288">
    <property type="term" value="C:bacterial-type flagellum"/>
    <property type="evidence" value="ECO:0007669"/>
    <property type="project" value="InterPro"/>
</dbReference>
<evidence type="ECO:0000256" key="3">
    <source>
        <dbReference type="ARBA" id="ARBA00020392"/>
    </source>
</evidence>
<dbReference type="InterPro" id="IPR053716">
    <property type="entry name" value="Flag_assembly_chemotaxis_eff"/>
</dbReference>
<dbReference type="InterPro" id="IPR052570">
    <property type="entry name" value="FliJ"/>
</dbReference>
<evidence type="ECO:0000256" key="6">
    <source>
        <dbReference type="ARBA" id="ARBA00022500"/>
    </source>
</evidence>
<comment type="subcellular location">
    <subcellularLocation>
        <location evidence="1">Cell membrane</location>
        <topology evidence="1">Peripheral membrane protein</topology>
        <orientation evidence="1">Cytoplasmic side</orientation>
    </subcellularLocation>
</comment>
<dbReference type="GO" id="GO:0044781">
    <property type="term" value="P:bacterial-type flagellum organization"/>
    <property type="evidence" value="ECO:0007669"/>
    <property type="project" value="UniProtKB-KW"/>
</dbReference>
<dbReference type="PANTHER" id="PTHR38786:SF1">
    <property type="entry name" value="FLAGELLAR FLIJ PROTEIN"/>
    <property type="match status" value="1"/>
</dbReference>
<dbReference type="OrthoDB" id="6049021at2"/>
<keyword evidence="7" id="KW-1005">Bacterial flagellum biogenesis</keyword>
<dbReference type="eggNOG" id="COG2882">
    <property type="taxonomic scope" value="Bacteria"/>
</dbReference>
<dbReference type="EMBL" id="AVPS01000006">
    <property type="protein sequence ID" value="KGM51518.1"/>
    <property type="molecule type" value="Genomic_DNA"/>
</dbReference>
<reference evidence="12 13" key="1">
    <citation type="submission" date="2013-08" db="EMBL/GenBank/DDBJ databases">
        <title>Genome sequencing of Lysobacter.</title>
        <authorList>
            <person name="Zhang S."/>
            <person name="Wang G."/>
        </authorList>
    </citation>
    <scope>NUCLEOTIDE SEQUENCE [LARGE SCALE GENOMIC DNA]</scope>
    <source>
        <strain evidence="12 13">Ko07</strain>
    </source>
</reference>
<keyword evidence="8" id="KW-0653">Protein transport</keyword>
<evidence type="ECO:0000256" key="9">
    <source>
        <dbReference type="ARBA" id="ARBA00023136"/>
    </source>
</evidence>
<evidence type="ECO:0000256" key="2">
    <source>
        <dbReference type="ARBA" id="ARBA00010004"/>
    </source>
</evidence>
<feature type="compositionally biased region" description="Basic and acidic residues" evidence="11">
    <location>
        <begin position="115"/>
        <end position="135"/>
    </location>
</feature>
<keyword evidence="10" id="KW-1006">Bacterial flagellum protein export</keyword>
<organism evidence="12 13">
    <name type="scientific">Lysobacter concretionis Ko07 = DSM 16239</name>
    <dbReference type="NCBI Taxonomy" id="1122185"/>
    <lineage>
        <taxon>Bacteria</taxon>
        <taxon>Pseudomonadati</taxon>
        <taxon>Pseudomonadota</taxon>
        <taxon>Gammaproteobacteria</taxon>
        <taxon>Lysobacterales</taxon>
        <taxon>Lysobacteraceae</taxon>
        <taxon>Novilysobacter</taxon>
    </lineage>
</organism>
<keyword evidence="5" id="KW-1003">Cell membrane</keyword>
<evidence type="ECO:0000256" key="4">
    <source>
        <dbReference type="ARBA" id="ARBA00022448"/>
    </source>
</evidence>
<protein>
    <recommendedName>
        <fullName evidence="3">Flagellar FliJ protein</fullName>
    </recommendedName>
</protein>
<feature type="region of interest" description="Disordered" evidence="11">
    <location>
        <begin position="113"/>
        <end position="151"/>
    </location>
</feature>
<dbReference type="GO" id="GO:0006935">
    <property type="term" value="P:chemotaxis"/>
    <property type="evidence" value="ECO:0007669"/>
    <property type="project" value="UniProtKB-KW"/>
</dbReference>
<evidence type="ECO:0000256" key="5">
    <source>
        <dbReference type="ARBA" id="ARBA00022475"/>
    </source>
</evidence>
<keyword evidence="9" id="KW-0472">Membrane</keyword>
<evidence type="ECO:0000256" key="10">
    <source>
        <dbReference type="ARBA" id="ARBA00023225"/>
    </source>
</evidence>